<dbReference type="RefSeq" id="WP_151885590.1">
    <property type="nucleotide sequence ID" value="NZ_CP032228.1"/>
</dbReference>
<dbReference type="Proteomes" id="UP000325385">
    <property type="component" value="Chromosome"/>
</dbReference>
<organism evidence="3 4">
    <name type="scientific">Qipengyuania flava</name>
    <dbReference type="NCBI Taxonomy" id="192812"/>
    <lineage>
        <taxon>Bacteria</taxon>
        <taxon>Pseudomonadati</taxon>
        <taxon>Pseudomonadota</taxon>
        <taxon>Alphaproteobacteria</taxon>
        <taxon>Sphingomonadales</taxon>
        <taxon>Erythrobacteraceae</taxon>
        <taxon>Qipengyuania</taxon>
    </lineage>
</organism>
<sequence length="519" mass="54040">MDLRIGVDVGGTNTDAALLSGKQVLGSVKRPTTGDVSSGISDAIAALIEDCGVSADRIDAVMIGTTHFTNAFVQRRELVPVYAIRLGFPAGRGIPPFSAWPDDLRSAVCGGRTMVAGGFEFDGREIGALDEATIATAVDEAKEMGLTQIAVSCMFSQLNAAHEQRAAELIADIDPKLEVSLSSELGRVGLLERENAAIMNASLRPLAKQITAAFNKALTDLNITAPFFISQNDGTLMSADHMQKYPVLTFAAGPTNSLRGAAWLTGASDAIVVDIGGTTSDIGVLVSNFPRQSSVHVDVGGVRTNFRMPDVLSIGLGGGSVVRKQDDRITVGPDSVGYKLHTEGLIFGGQTLTTSDIAVASGHAEFGDRARVAELSKDLVAGAQAAILAMLEEAIDRMKTASGDVPMILVGGGSVLVDEKPRGVSEMLRPEHAGVANAIGAAIGQVSGEVDRIYAITDDESRKNALSDAENQAVEQAVAAGADRSSIETVNIEAVPLQYLPGGATRVVCRVVGDLAMGE</sequence>
<accession>A0A5P6NBB1</accession>
<dbReference type="GO" id="GO:0016787">
    <property type="term" value="F:hydrolase activity"/>
    <property type="evidence" value="ECO:0007669"/>
    <property type="project" value="InterPro"/>
</dbReference>
<evidence type="ECO:0000313" key="4">
    <source>
        <dbReference type="Proteomes" id="UP000325385"/>
    </source>
</evidence>
<protein>
    <submittedName>
        <fullName evidence="3">Hydantoinase/oxoprolinase family protein</fullName>
    </submittedName>
</protein>
<evidence type="ECO:0000259" key="2">
    <source>
        <dbReference type="Pfam" id="PF05378"/>
    </source>
</evidence>
<dbReference type="GeneID" id="69697344"/>
<feature type="domain" description="Hydantoinase A/oxoprolinase" evidence="1">
    <location>
        <begin position="193"/>
        <end position="362"/>
    </location>
</feature>
<reference evidence="4" key="1">
    <citation type="submission" date="2018-09" db="EMBL/GenBank/DDBJ databases">
        <title>Nocardia yunnanensis sp. nov., an actinomycete isolated from a soil sample.</title>
        <authorList>
            <person name="Zhang J."/>
        </authorList>
    </citation>
    <scope>NUCLEOTIDE SEQUENCE [LARGE SCALE GENOMIC DNA]</scope>
    <source>
        <strain evidence="4">21-3</strain>
    </source>
</reference>
<name>A0A5P6NBB1_9SPHN</name>
<dbReference type="SUPFAM" id="SSF53067">
    <property type="entry name" value="Actin-like ATPase domain"/>
    <property type="match status" value="2"/>
</dbReference>
<proteinExistence type="predicted"/>
<evidence type="ECO:0000313" key="3">
    <source>
        <dbReference type="EMBL" id="QFI63310.1"/>
    </source>
</evidence>
<gene>
    <name evidence="3" type="ORF">D0Y83_08535</name>
</gene>
<dbReference type="Pfam" id="PF05378">
    <property type="entry name" value="Hydant_A_N"/>
    <property type="match status" value="1"/>
</dbReference>
<dbReference type="InterPro" id="IPR002821">
    <property type="entry name" value="Hydantoinase_A"/>
</dbReference>
<dbReference type="InterPro" id="IPR045079">
    <property type="entry name" value="Oxoprolinase-like"/>
</dbReference>
<dbReference type="PANTHER" id="PTHR11365">
    <property type="entry name" value="5-OXOPROLINASE RELATED"/>
    <property type="match status" value="1"/>
</dbReference>
<dbReference type="EMBL" id="CP032228">
    <property type="protein sequence ID" value="QFI63310.1"/>
    <property type="molecule type" value="Genomic_DNA"/>
</dbReference>
<dbReference type="Gene3D" id="3.30.420.40">
    <property type="match status" value="1"/>
</dbReference>
<dbReference type="Pfam" id="PF01968">
    <property type="entry name" value="Hydantoinase_A"/>
    <property type="match status" value="1"/>
</dbReference>
<evidence type="ECO:0000259" key="1">
    <source>
        <dbReference type="Pfam" id="PF01968"/>
    </source>
</evidence>
<feature type="domain" description="Hydantoinase/oxoprolinase N-terminal" evidence="2">
    <location>
        <begin position="4"/>
        <end position="172"/>
    </location>
</feature>
<dbReference type="InterPro" id="IPR008040">
    <property type="entry name" value="Hydant_A_N"/>
</dbReference>
<dbReference type="PANTHER" id="PTHR11365:SF10">
    <property type="entry name" value="HYDANTOINASE_OXOPROLINASE"/>
    <property type="match status" value="1"/>
</dbReference>
<dbReference type="AlphaFoldDB" id="A0A5P6NBB1"/>
<dbReference type="InterPro" id="IPR043129">
    <property type="entry name" value="ATPase_NBD"/>
</dbReference>